<dbReference type="InterPro" id="IPR001783">
    <property type="entry name" value="Lumazine-bd"/>
</dbReference>
<evidence type="ECO:0000256" key="1">
    <source>
        <dbReference type="ARBA" id="ARBA00000968"/>
    </source>
</evidence>
<comment type="pathway">
    <text evidence="3">Cofactor biosynthesis; riboflavin biosynthesis; riboflavin from 2-hydroxy-3-oxobutyl phosphate and 5-amino-6-(D-ribitylamino)uracil: step 2/2.</text>
</comment>
<dbReference type="KEGG" id="cee:CENDO_06090"/>
<proteinExistence type="predicted"/>
<dbReference type="SUPFAM" id="SSF63380">
    <property type="entry name" value="Riboflavin synthase domain-like"/>
    <property type="match status" value="2"/>
</dbReference>
<dbReference type="Gene3D" id="2.40.30.20">
    <property type="match status" value="2"/>
</dbReference>
<feature type="repeat" description="Lumazine-binding" evidence="11">
    <location>
        <begin position="1"/>
        <end position="96"/>
    </location>
</feature>
<dbReference type="FunFam" id="2.40.30.20:FF:000004">
    <property type="entry name" value="Riboflavin synthase, alpha subunit"/>
    <property type="match status" value="1"/>
</dbReference>
<comment type="function">
    <text evidence="2">Catalyzes the dismutation of two molecules of 6,7-dimethyl-8-ribityllumazine, resulting in the formation of riboflavin and 5-amino-6-(D-ribitylamino)uracil.</text>
</comment>
<dbReference type="Pfam" id="PF00677">
    <property type="entry name" value="Lum_binding"/>
    <property type="match status" value="2"/>
</dbReference>
<evidence type="ECO:0000313" key="13">
    <source>
        <dbReference type="EMBL" id="QCB28497.1"/>
    </source>
</evidence>
<dbReference type="OrthoDB" id="9788537at2"/>
<evidence type="ECO:0000256" key="8">
    <source>
        <dbReference type="ARBA" id="ARBA00022679"/>
    </source>
</evidence>
<comment type="subunit">
    <text evidence="4">Homotrimer.</text>
</comment>
<accession>A0A4P7QI70</accession>
<keyword evidence="9" id="KW-0677">Repeat</keyword>
<dbReference type="PANTHER" id="PTHR21098:SF12">
    <property type="entry name" value="RIBOFLAVIN SYNTHASE"/>
    <property type="match status" value="1"/>
</dbReference>
<dbReference type="GO" id="GO:0004746">
    <property type="term" value="F:riboflavin synthase activity"/>
    <property type="evidence" value="ECO:0007669"/>
    <property type="project" value="UniProtKB-UniRule"/>
</dbReference>
<evidence type="ECO:0000256" key="9">
    <source>
        <dbReference type="ARBA" id="ARBA00022737"/>
    </source>
</evidence>
<dbReference type="EMBL" id="CP039247">
    <property type="protein sequence ID" value="QCB28497.1"/>
    <property type="molecule type" value="Genomic_DNA"/>
</dbReference>
<sequence>MFTGLIEEIGTISGSQPQRDALRLGISASAVLEGTRLGDSIAVNGVCLTVTDISDGAFYVDVMQETLNRTSLSRLEQGSPVNLERAVLPTTRLGGHIVQGHVDGVAEVQSRTVSEHWEIVRFSLPKEISAYVVEKGSIALNGTSLTVAAVGNDWFEVSFIPTTLRETTHGQLTGGDIVNVEVDVLAKYVEKLAALK</sequence>
<dbReference type="FunFam" id="2.40.30.20:FF:000003">
    <property type="entry name" value="Riboflavin synthase, alpha subunit"/>
    <property type="match status" value="1"/>
</dbReference>
<evidence type="ECO:0000256" key="4">
    <source>
        <dbReference type="ARBA" id="ARBA00011233"/>
    </source>
</evidence>
<keyword evidence="8 13" id="KW-0808">Transferase</keyword>
<dbReference type="PANTHER" id="PTHR21098">
    <property type="entry name" value="RIBOFLAVIN SYNTHASE ALPHA CHAIN"/>
    <property type="match status" value="1"/>
</dbReference>
<evidence type="ECO:0000256" key="3">
    <source>
        <dbReference type="ARBA" id="ARBA00004887"/>
    </source>
</evidence>
<evidence type="ECO:0000256" key="11">
    <source>
        <dbReference type="PROSITE-ProRule" id="PRU00524"/>
    </source>
</evidence>
<evidence type="ECO:0000256" key="10">
    <source>
        <dbReference type="NCBIfam" id="TIGR00187"/>
    </source>
</evidence>
<feature type="repeat" description="Lumazine-binding" evidence="11">
    <location>
        <begin position="97"/>
        <end position="193"/>
    </location>
</feature>
<dbReference type="NCBIfam" id="NF009566">
    <property type="entry name" value="PRK13020.1"/>
    <property type="match status" value="1"/>
</dbReference>
<feature type="domain" description="Lumazine-binding" evidence="12">
    <location>
        <begin position="97"/>
        <end position="193"/>
    </location>
</feature>
<dbReference type="GO" id="GO:0009231">
    <property type="term" value="P:riboflavin biosynthetic process"/>
    <property type="evidence" value="ECO:0007669"/>
    <property type="project" value="UniProtKB-KW"/>
</dbReference>
<dbReference type="InterPro" id="IPR026017">
    <property type="entry name" value="Lumazine-bd_dom"/>
</dbReference>
<keyword evidence="14" id="KW-1185">Reference proteome</keyword>
<dbReference type="EC" id="2.5.1.9" evidence="5 10"/>
<evidence type="ECO:0000256" key="6">
    <source>
        <dbReference type="ARBA" id="ARBA00013950"/>
    </source>
</evidence>
<dbReference type="CDD" id="cd00402">
    <property type="entry name" value="Riboflavin_synthase_like"/>
    <property type="match status" value="1"/>
</dbReference>
<dbReference type="AlphaFoldDB" id="A0A4P7QI70"/>
<name>A0A4P7QI70_9CORY</name>
<keyword evidence="7" id="KW-0686">Riboflavin biosynthesis</keyword>
<dbReference type="PROSITE" id="PS51177">
    <property type="entry name" value="LUMAZINE_BIND"/>
    <property type="match status" value="2"/>
</dbReference>
<dbReference type="NCBIfam" id="NF006767">
    <property type="entry name" value="PRK09289.1"/>
    <property type="match status" value="1"/>
</dbReference>
<organism evidence="13 14">
    <name type="scientific">Corynebacterium endometrii</name>
    <dbReference type="NCBI Taxonomy" id="2488819"/>
    <lineage>
        <taxon>Bacteria</taxon>
        <taxon>Bacillati</taxon>
        <taxon>Actinomycetota</taxon>
        <taxon>Actinomycetes</taxon>
        <taxon>Mycobacteriales</taxon>
        <taxon>Corynebacteriaceae</taxon>
        <taxon>Corynebacterium</taxon>
    </lineage>
</organism>
<evidence type="ECO:0000256" key="7">
    <source>
        <dbReference type="ARBA" id="ARBA00022619"/>
    </source>
</evidence>
<evidence type="ECO:0000256" key="5">
    <source>
        <dbReference type="ARBA" id="ARBA00012827"/>
    </source>
</evidence>
<dbReference type="InterPro" id="IPR023366">
    <property type="entry name" value="ATP_synth_asu-like_sf"/>
</dbReference>
<gene>
    <name evidence="13" type="primary">ribE</name>
    <name evidence="13" type="ORF">CENDO_06090</name>
</gene>
<protein>
    <recommendedName>
        <fullName evidence="6 10">Riboflavin synthase</fullName>
        <ecNumber evidence="5 10">2.5.1.9</ecNumber>
    </recommendedName>
</protein>
<dbReference type="RefSeq" id="WP_136141230.1">
    <property type="nucleotide sequence ID" value="NZ_CP039247.1"/>
</dbReference>
<dbReference type="InterPro" id="IPR017938">
    <property type="entry name" value="Riboflavin_synthase-like_b-brl"/>
</dbReference>
<evidence type="ECO:0000256" key="2">
    <source>
        <dbReference type="ARBA" id="ARBA00002803"/>
    </source>
</evidence>
<reference evidence="13 14" key="1">
    <citation type="submission" date="2019-04" db="EMBL/GenBank/DDBJ databases">
        <title>Corynebacterium endometrii sp. nov., isolated from the uterus of a cow with endometritis.</title>
        <authorList>
            <person name="Ballas P."/>
            <person name="Ruckert C."/>
            <person name="Wagener K."/>
            <person name="Drillich M."/>
            <person name="Kaempfer P."/>
            <person name="Busse H.-J."/>
            <person name="Ehling-Schulz M."/>
        </authorList>
    </citation>
    <scope>NUCLEOTIDE SEQUENCE [LARGE SCALE GENOMIC DNA]</scope>
    <source>
        <strain evidence="13 14">LMM-1653</strain>
    </source>
</reference>
<evidence type="ECO:0000313" key="14">
    <source>
        <dbReference type="Proteomes" id="UP000296352"/>
    </source>
</evidence>
<dbReference type="Proteomes" id="UP000296352">
    <property type="component" value="Chromosome"/>
</dbReference>
<comment type="catalytic activity">
    <reaction evidence="1">
        <text>2 6,7-dimethyl-8-(1-D-ribityl)lumazine + H(+) = 5-amino-6-(D-ribitylamino)uracil + riboflavin</text>
        <dbReference type="Rhea" id="RHEA:20772"/>
        <dbReference type="ChEBI" id="CHEBI:15378"/>
        <dbReference type="ChEBI" id="CHEBI:15934"/>
        <dbReference type="ChEBI" id="CHEBI:57986"/>
        <dbReference type="ChEBI" id="CHEBI:58201"/>
        <dbReference type="EC" id="2.5.1.9"/>
    </reaction>
</comment>
<dbReference type="PIRSF" id="PIRSF000498">
    <property type="entry name" value="Riboflavin_syn_A"/>
    <property type="match status" value="1"/>
</dbReference>
<evidence type="ECO:0000259" key="12">
    <source>
        <dbReference type="PROSITE" id="PS51177"/>
    </source>
</evidence>
<dbReference type="NCBIfam" id="TIGR00187">
    <property type="entry name" value="ribE"/>
    <property type="match status" value="1"/>
</dbReference>
<feature type="domain" description="Lumazine-binding" evidence="12">
    <location>
        <begin position="1"/>
        <end position="96"/>
    </location>
</feature>